<keyword evidence="1" id="KW-1185">Reference proteome</keyword>
<dbReference type="Proteomes" id="UP001652625">
    <property type="component" value="Chromosome 04"/>
</dbReference>
<proteinExistence type="predicted"/>
<evidence type="ECO:0000313" key="2">
    <source>
        <dbReference type="RefSeq" id="XP_065652051.1"/>
    </source>
</evidence>
<dbReference type="GeneID" id="101235735"/>
<name>A0ABM4BSB9_HYDVU</name>
<organism evidence="1 2">
    <name type="scientific">Hydra vulgaris</name>
    <name type="common">Hydra</name>
    <name type="synonym">Hydra attenuata</name>
    <dbReference type="NCBI Taxonomy" id="6087"/>
    <lineage>
        <taxon>Eukaryota</taxon>
        <taxon>Metazoa</taxon>
        <taxon>Cnidaria</taxon>
        <taxon>Hydrozoa</taxon>
        <taxon>Hydroidolina</taxon>
        <taxon>Anthoathecata</taxon>
        <taxon>Aplanulata</taxon>
        <taxon>Hydridae</taxon>
        <taxon>Hydra</taxon>
    </lineage>
</organism>
<evidence type="ECO:0000313" key="1">
    <source>
        <dbReference type="Proteomes" id="UP001652625"/>
    </source>
</evidence>
<reference evidence="2" key="1">
    <citation type="submission" date="2025-08" db="UniProtKB">
        <authorList>
            <consortium name="RefSeq"/>
        </authorList>
    </citation>
    <scope>IDENTIFICATION</scope>
</reference>
<accession>A0ABM4BSB9</accession>
<sequence length="576" mass="65462">MENNHLFSFSNDIFEAMENMELRLLEMQMFCDEQNKKRLDLENKNYIKEKEFLKQKQDLELEILKLKKVYIHDMNMKCLKDNFVPPLWIQSNNFEKDDIIAQLKEQNNILRLSIEEKNAYIENCKWKLKEAETTITLLTAERTQIALEADELALRVDQYECALDFGKAPVNKCSSKLACLDRVKSTYPKNGNSVSSINSVPDTEYDDFSDYETSGNALVRAANFANICALDETLDFKMELDKQSVASGNDILWSAKFPSSWLSTSISSLNKNGSHNSLQNIHDFLDSSDPNINDKFIINQVNHLESSKNDWYPFSSDTDIPSDTSASSPISIFPNISNVKRKRTSDIDSKTVDLFSGNFSKLSMEVLSPMSSNYDIDDGELFLTEVNSKKSGFKEFENISQNQFVVVPQIMHTKKSDIISSDELSSTFPTKSNLIVNNDKNELIADVLGKKFPAFSKDLNLSSNYSEDLNKNIDEIDSVVNLENSAESGIFCSDKSESDIRSSTSSLCRHNSDCLPESSATCKKKLTRNQSDPQFGCQYVKKIKKPLSLQRYEEWLDNGKIGKPPVQISEQQFQPN</sequence>
<dbReference type="RefSeq" id="XP_065652051.1">
    <property type="nucleotide sequence ID" value="XM_065795979.1"/>
</dbReference>
<gene>
    <name evidence="2" type="primary">LOC101235735</name>
</gene>
<protein>
    <submittedName>
        <fullName evidence="2">Uncharacterized protein LOC101235735 isoform X3</fullName>
    </submittedName>
</protein>